<organism evidence="1 2">
    <name type="scientific">Acinetobacter venetianus</name>
    <dbReference type="NCBI Taxonomy" id="52133"/>
    <lineage>
        <taxon>Bacteria</taxon>
        <taxon>Pseudomonadati</taxon>
        <taxon>Pseudomonadota</taxon>
        <taxon>Gammaproteobacteria</taxon>
        <taxon>Moraxellales</taxon>
        <taxon>Moraxellaceae</taxon>
        <taxon>Acinetobacter</taxon>
    </lineage>
</organism>
<protein>
    <submittedName>
        <fullName evidence="1">5-carboxymethyl-2-hydroxymuconate isomerase</fullName>
    </submittedName>
</protein>
<name>A0A150HMX8_9GAMM</name>
<dbReference type="Pfam" id="PF02962">
    <property type="entry name" value="CHMI"/>
    <property type="match status" value="1"/>
</dbReference>
<dbReference type="PATRIC" id="fig|52133.18.peg.2231"/>
<dbReference type="SUPFAM" id="SSF55331">
    <property type="entry name" value="Tautomerase/MIF"/>
    <property type="match status" value="1"/>
</dbReference>
<comment type="caution">
    <text evidence="1">The sequence shown here is derived from an EMBL/GenBank/DDBJ whole genome shotgun (WGS) entry which is preliminary data.</text>
</comment>
<accession>A0A150HMX8</accession>
<dbReference type="InterPro" id="IPR004220">
    <property type="entry name" value="5-COMe_2-OHmuconate_Isoase"/>
</dbReference>
<dbReference type="GO" id="GO:0008704">
    <property type="term" value="F:5-carboxymethyl-2-hydroxymuconate delta-isomerase activity"/>
    <property type="evidence" value="ECO:0007669"/>
    <property type="project" value="InterPro"/>
</dbReference>
<dbReference type="AlphaFoldDB" id="A0A150HMX8"/>
<dbReference type="EMBL" id="JRUE01000186">
    <property type="protein sequence ID" value="KXZ67536.1"/>
    <property type="molecule type" value="Genomic_DNA"/>
</dbReference>
<evidence type="ECO:0000313" key="2">
    <source>
        <dbReference type="Proteomes" id="UP000075680"/>
    </source>
</evidence>
<dbReference type="PANTHER" id="PTHR37950">
    <property type="entry name" value="4-HYDROXYPHENYLACETATE CATABOLISM PROTEIN"/>
    <property type="match status" value="1"/>
</dbReference>
<reference evidence="1 2" key="1">
    <citation type="journal article" date="2016" name="Sci. Rep.">
        <title>Genomic and phenotypic characterization of the species Acinetobacter venetianus.</title>
        <authorList>
            <person name="Fondi M."/>
            <person name="Maida I."/>
            <person name="Perrin E."/>
            <person name="Orlandini V."/>
            <person name="La Torre L."/>
            <person name="Bosi E."/>
            <person name="Negroni A."/>
            <person name="Zanaroli G."/>
            <person name="Fava F."/>
            <person name="Decorosi F."/>
            <person name="Giovannetti L."/>
            <person name="Viti C."/>
            <person name="Vaneechoutte M."/>
            <person name="Dijkshoorn L."/>
            <person name="Fani R."/>
        </authorList>
    </citation>
    <scope>NUCLEOTIDE SEQUENCE [LARGE SCALE GENOMIC DNA]</scope>
    <source>
        <strain evidence="1 2">LUH5627</strain>
    </source>
</reference>
<dbReference type="PANTHER" id="PTHR37950:SF1">
    <property type="entry name" value="4-HYDROXYPHENYLACETATE CATABOLISM PROTEIN"/>
    <property type="match status" value="1"/>
</dbReference>
<evidence type="ECO:0000313" key="1">
    <source>
        <dbReference type="EMBL" id="KXZ67536.1"/>
    </source>
</evidence>
<dbReference type="RefSeq" id="WP_061519043.1">
    <property type="nucleotide sequence ID" value="NZ_JRUE01000186.1"/>
</dbReference>
<proteinExistence type="predicted"/>
<keyword evidence="1" id="KW-0413">Isomerase</keyword>
<sequence>MPHIITNYSSNLNDLDALQLLKDVNTVLLDTMLFSEHDIKSRIFKDQNFLIGVNGIQDAYIHLKLYLLSGRSEAQKKSLGELLLNILEQKNYLKSKIDFKIQLCVEVIDMPKENYLKSTV</sequence>
<dbReference type="InterPro" id="IPR014347">
    <property type="entry name" value="Tautomerase/MIF_sf"/>
</dbReference>
<dbReference type="Gene3D" id="3.30.429.10">
    <property type="entry name" value="Macrophage Migration Inhibitory Factor"/>
    <property type="match status" value="1"/>
</dbReference>
<dbReference type="CDD" id="cd00580">
    <property type="entry name" value="CHMI"/>
    <property type="match status" value="1"/>
</dbReference>
<dbReference type="Proteomes" id="UP000075680">
    <property type="component" value="Unassembled WGS sequence"/>
</dbReference>
<gene>
    <name evidence="1" type="ORF">AVENLUH5627_02154</name>
</gene>